<dbReference type="AlphaFoldDB" id="A0AAX4JGP1"/>
<sequence length="206" mass="24531">MTSTFLVDEVQKTINNKNLIDTFKQYLNKENVSCDQVKFVINKDSELKKYEDLLIESHKIFVYSQEMLDELACKDITPYKNRDVDIVMCYTFYSGVCVILEKYLPADLYEKILDIYEEANIKMNVPRDDEEENKIFFNILRMYFSNFFIPVKMSHTEVSINEYDFGMMYYEKILKSEEIPEFILKKMSGNKVQNDVESEILNMCFI</sequence>
<dbReference type="EMBL" id="CP142737">
    <property type="protein sequence ID" value="WUR05134.1"/>
    <property type="molecule type" value="Genomic_DNA"/>
</dbReference>
<dbReference type="GeneID" id="90542981"/>
<name>A0AAX4JGP1_9MICR</name>
<proteinExistence type="predicted"/>
<gene>
    <name evidence="1" type="ORF">VNE69_12119</name>
</gene>
<dbReference type="RefSeq" id="XP_065331279.1">
    <property type="nucleotide sequence ID" value="XM_065475207.1"/>
</dbReference>
<evidence type="ECO:0000313" key="1">
    <source>
        <dbReference type="EMBL" id="WUR05134.1"/>
    </source>
</evidence>
<dbReference type="Proteomes" id="UP001334084">
    <property type="component" value="Chromosome 12"/>
</dbReference>
<dbReference type="KEGG" id="vnx:VNE69_12119"/>
<evidence type="ECO:0000313" key="2">
    <source>
        <dbReference type="Proteomes" id="UP001334084"/>
    </source>
</evidence>
<accession>A0AAX4JGP1</accession>
<reference evidence="1" key="1">
    <citation type="journal article" date="2024" name="BMC Genomics">
        <title>Functional annotation of a divergent genome using sequence and structure-based similarity.</title>
        <authorList>
            <person name="Svedberg D."/>
            <person name="Winiger R.R."/>
            <person name="Berg A."/>
            <person name="Sharma H."/>
            <person name="Tellgren-Roth C."/>
            <person name="Debrunner-Vossbrinck B.A."/>
            <person name="Vossbrinck C.R."/>
            <person name="Barandun J."/>
        </authorList>
    </citation>
    <scope>NUCLEOTIDE SEQUENCE</scope>
    <source>
        <strain evidence="1">Illinois isolate</strain>
    </source>
</reference>
<organism evidence="1 2">
    <name type="scientific">Vairimorpha necatrix</name>
    <dbReference type="NCBI Taxonomy" id="6039"/>
    <lineage>
        <taxon>Eukaryota</taxon>
        <taxon>Fungi</taxon>
        <taxon>Fungi incertae sedis</taxon>
        <taxon>Microsporidia</taxon>
        <taxon>Nosematidae</taxon>
        <taxon>Vairimorpha</taxon>
    </lineage>
</organism>
<protein>
    <submittedName>
        <fullName evidence="1">Uncharacterized protein</fullName>
    </submittedName>
</protein>
<keyword evidence="2" id="KW-1185">Reference proteome</keyword>